<gene>
    <name evidence="2" type="ORF">HAX54_039522</name>
</gene>
<evidence type="ECO:0000313" key="2">
    <source>
        <dbReference type="EMBL" id="MCE0481634.1"/>
    </source>
</evidence>
<keyword evidence="1" id="KW-1133">Transmembrane helix</keyword>
<sequence length="118" mass="12997">MGCGGGSGGLVPEMWMVLCFLVGVFNGVGRGRIGAVRRWFSGRKWREKSEKKEERKRVAPLLVRVRLSERPGEEAMATGGLMVFGYGVLQPIMVGNNGRERVGEGCGGFCEEVVHRKR</sequence>
<protein>
    <submittedName>
        <fullName evidence="2">Uncharacterized protein</fullName>
    </submittedName>
</protein>
<organism evidence="2 3">
    <name type="scientific">Datura stramonium</name>
    <name type="common">Jimsonweed</name>
    <name type="synonym">Common thornapple</name>
    <dbReference type="NCBI Taxonomy" id="4076"/>
    <lineage>
        <taxon>Eukaryota</taxon>
        <taxon>Viridiplantae</taxon>
        <taxon>Streptophyta</taxon>
        <taxon>Embryophyta</taxon>
        <taxon>Tracheophyta</taxon>
        <taxon>Spermatophyta</taxon>
        <taxon>Magnoliopsida</taxon>
        <taxon>eudicotyledons</taxon>
        <taxon>Gunneridae</taxon>
        <taxon>Pentapetalae</taxon>
        <taxon>asterids</taxon>
        <taxon>lamiids</taxon>
        <taxon>Solanales</taxon>
        <taxon>Solanaceae</taxon>
        <taxon>Solanoideae</taxon>
        <taxon>Datureae</taxon>
        <taxon>Datura</taxon>
    </lineage>
</organism>
<keyword evidence="3" id="KW-1185">Reference proteome</keyword>
<feature type="transmembrane region" description="Helical" evidence="1">
    <location>
        <begin position="14"/>
        <end position="33"/>
    </location>
</feature>
<keyword evidence="1" id="KW-0812">Transmembrane</keyword>
<evidence type="ECO:0000313" key="3">
    <source>
        <dbReference type="Proteomes" id="UP000823775"/>
    </source>
</evidence>
<reference evidence="2 3" key="1">
    <citation type="journal article" date="2021" name="BMC Genomics">
        <title>Datura genome reveals duplications of psychoactive alkaloid biosynthetic genes and high mutation rate following tissue culture.</title>
        <authorList>
            <person name="Rajewski A."/>
            <person name="Carter-House D."/>
            <person name="Stajich J."/>
            <person name="Litt A."/>
        </authorList>
    </citation>
    <scope>NUCLEOTIDE SEQUENCE [LARGE SCALE GENOMIC DNA]</scope>
    <source>
        <strain evidence="2">AR-01</strain>
    </source>
</reference>
<name>A0ABS8VPA7_DATST</name>
<comment type="caution">
    <text evidence="2">The sequence shown here is derived from an EMBL/GenBank/DDBJ whole genome shotgun (WGS) entry which is preliminary data.</text>
</comment>
<keyword evidence="1" id="KW-0472">Membrane</keyword>
<accession>A0ABS8VPA7</accession>
<evidence type="ECO:0000256" key="1">
    <source>
        <dbReference type="SAM" id="Phobius"/>
    </source>
</evidence>
<dbReference type="EMBL" id="JACEIK010005490">
    <property type="protein sequence ID" value="MCE0481634.1"/>
    <property type="molecule type" value="Genomic_DNA"/>
</dbReference>
<dbReference type="Proteomes" id="UP000823775">
    <property type="component" value="Unassembled WGS sequence"/>
</dbReference>
<proteinExistence type="predicted"/>